<dbReference type="AlphaFoldDB" id="A0A4R5CXU8"/>
<evidence type="ECO:0000313" key="2">
    <source>
        <dbReference type="Proteomes" id="UP000294597"/>
    </source>
</evidence>
<dbReference type="Proteomes" id="UP000294597">
    <property type="component" value="Unassembled WGS sequence"/>
</dbReference>
<reference evidence="1 2" key="1">
    <citation type="submission" date="2019-03" db="EMBL/GenBank/DDBJ databases">
        <title>Flavobacterium TSA-D2 sp. nov., isolated from arctic soil.</title>
        <authorList>
            <person name="Chaudhary D.K."/>
        </authorList>
    </citation>
    <scope>NUCLEOTIDE SEQUENCE [LARGE SCALE GENOMIC DNA]</scope>
    <source>
        <strain evidence="1 2">TSA-D2</strain>
    </source>
</reference>
<dbReference type="EMBL" id="SMFO01000002">
    <property type="protein sequence ID" value="TDE05659.1"/>
    <property type="molecule type" value="Genomic_DNA"/>
</dbReference>
<accession>A0A4R5CXU8</accession>
<evidence type="ECO:0008006" key="3">
    <source>
        <dbReference type="Google" id="ProtNLM"/>
    </source>
</evidence>
<proteinExistence type="predicted"/>
<name>A0A4R5CXU8_9FLAO</name>
<protein>
    <recommendedName>
        <fullName evidence="3">Phosphoribosylpyrophosphate synthetase</fullName>
    </recommendedName>
</protein>
<evidence type="ECO:0000313" key="1">
    <source>
        <dbReference type="EMBL" id="TDE05659.1"/>
    </source>
</evidence>
<organism evidence="1 2">
    <name type="scientific">Flavobacterium hiemivividum</name>
    <dbReference type="NCBI Taxonomy" id="2541734"/>
    <lineage>
        <taxon>Bacteria</taxon>
        <taxon>Pseudomonadati</taxon>
        <taxon>Bacteroidota</taxon>
        <taxon>Flavobacteriia</taxon>
        <taxon>Flavobacteriales</taxon>
        <taxon>Flavobacteriaceae</taxon>
        <taxon>Flavobacterium</taxon>
    </lineage>
</organism>
<keyword evidence="2" id="KW-1185">Reference proteome</keyword>
<sequence length="103" mass="11493">MKPIYHYSTVSEALNELRQLGFEYDYNIHYEDIIKNPGNHDIEHVYRYEGDSDPGDSAIVYGIKSVDGKKGVFVTGFSATSGNKAAIVLAKLCITNSENQCRT</sequence>
<dbReference type="RefSeq" id="WP_132109697.1">
    <property type="nucleotide sequence ID" value="NZ_SMFO01000002.1"/>
</dbReference>
<comment type="caution">
    <text evidence="1">The sequence shown here is derived from an EMBL/GenBank/DDBJ whole genome shotgun (WGS) entry which is preliminary data.</text>
</comment>
<gene>
    <name evidence="1" type="ORF">E0F98_05870</name>
</gene>